<dbReference type="EMBL" id="VYZN01001834">
    <property type="protein sequence ID" value="KAE9521928.1"/>
    <property type="molecule type" value="Genomic_DNA"/>
</dbReference>
<protein>
    <submittedName>
        <fullName evidence="2">Uncharacterized protein</fullName>
    </submittedName>
</protein>
<comment type="caution">
    <text evidence="2">The sequence shown here is derived from an EMBL/GenBank/DDBJ whole genome shotgun (WGS) entry which is preliminary data.</text>
</comment>
<dbReference type="Proteomes" id="UP000475862">
    <property type="component" value="Unassembled WGS sequence"/>
</dbReference>
<dbReference type="AlphaFoldDB" id="A0A6G0SUV0"/>
<evidence type="ECO:0000313" key="3">
    <source>
        <dbReference type="Proteomes" id="UP000475862"/>
    </source>
</evidence>
<feature type="compositionally biased region" description="Polar residues" evidence="1">
    <location>
        <begin position="1"/>
        <end position="10"/>
    </location>
</feature>
<feature type="region of interest" description="Disordered" evidence="1">
    <location>
        <begin position="1"/>
        <end position="56"/>
    </location>
</feature>
<name>A0A6G0SUV0_APHGL</name>
<organism evidence="2 3">
    <name type="scientific">Aphis glycines</name>
    <name type="common">Soybean aphid</name>
    <dbReference type="NCBI Taxonomy" id="307491"/>
    <lineage>
        <taxon>Eukaryota</taxon>
        <taxon>Metazoa</taxon>
        <taxon>Ecdysozoa</taxon>
        <taxon>Arthropoda</taxon>
        <taxon>Hexapoda</taxon>
        <taxon>Insecta</taxon>
        <taxon>Pterygota</taxon>
        <taxon>Neoptera</taxon>
        <taxon>Paraneoptera</taxon>
        <taxon>Hemiptera</taxon>
        <taxon>Sternorrhyncha</taxon>
        <taxon>Aphidomorpha</taxon>
        <taxon>Aphidoidea</taxon>
        <taxon>Aphididae</taxon>
        <taxon>Aphidini</taxon>
        <taxon>Aphis</taxon>
        <taxon>Aphis</taxon>
    </lineage>
</organism>
<proteinExistence type="predicted"/>
<gene>
    <name evidence="2" type="ORF">AGLY_017662</name>
</gene>
<evidence type="ECO:0000313" key="2">
    <source>
        <dbReference type="EMBL" id="KAE9521928.1"/>
    </source>
</evidence>
<accession>A0A6G0SUV0</accession>
<evidence type="ECO:0000256" key="1">
    <source>
        <dbReference type="SAM" id="MobiDB-lite"/>
    </source>
</evidence>
<feature type="compositionally biased region" description="Low complexity" evidence="1">
    <location>
        <begin position="20"/>
        <end position="30"/>
    </location>
</feature>
<dbReference type="OrthoDB" id="6611169at2759"/>
<reference evidence="2 3" key="1">
    <citation type="submission" date="2019-08" db="EMBL/GenBank/DDBJ databases">
        <title>The genome of the soybean aphid Biotype 1, its phylome, world population structure and adaptation to the North American continent.</title>
        <authorList>
            <person name="Giordano R."/>
            <person name="Donthu R.K."/>
            <person name="Hernandez A.G."/>
            <person name="Wright C.L."/>
            <person name="Zimin A.V."/>
        </authorList>
    </citation>
    <scope>NUCLEOTIDE SEQUENCE [LARGE SCALE GENOMIC DNA]</scope>
    <source>
        <tissue evidence="2">Whole aphids</tissue>
    </source>
</reference>
<sequence>MLYYTNVSAGESSSNDDNESSMLSTLSSSLKPVKMQNKKRKNDTEPKVKMSKAGKQRTESIETYKDALANVISKGNIEDNVSNSITLTEGNYTYTIRCPVAPKCDDYYVIQHYKTSAIKDIPSLERWKHSEASVKLYTCNTYPADNEISNKINELIRSILNRCSSDPKRKIYFIFKTRIIVLYTTHAKVKILNILISKIISLTR</sequence>
<keyword evidence="3" id="KW-1185">Reference proteome</keyword>